<dbReference type="PANTHER" id="PTHR43427">
    <property type="entry name" value="CHLORIDE CHANNEL PROTEIN CLC-E"/>
    <property type="match status" value="1"/>
</dbReference>
<protein>
    <submittedName>
        <fullName evidence="6">H+/Cl- antiporter ClcA</fullName>
    </submittedName>
</protein>
<feature type="transmembrane region" description="Helical" evidence="5">
    <location>
        <begin position="88"/>
        <end position="110"/>
    </location>
</feature>
<feature type="transmembrane region" description="Helical" evidence="5">
    <location>
        <begin position="172"/>
        <end position="195"/>
    </location>
</feature>
<evidence type="ECO:0000313" key="7">
    <source>
        <dbReference type="Proteomes" id="UP001241537"/>
    </source>
</evidence>
<organism evidence="6 7">
    <name type="scientific">Moryella indoligenes</name>
    <dbReference type="NCBI Taxonomy" id="371674"/>
    <lineage>
        <taxon>Bacteria</taxon>
        <taxon>Bacillati</taxon>
        <taxon>Bacillota</taxon>
        <taxon>Clostridia</taxon>
        <taxon>Lachnospirales</taxon>
        <taxon>Lachnospiraceae</taxon>
        <taxon>Moryella</taxon>
    </lineage>
</organism>
<comment type="subcellular location">
    <subcellularLocation>
        <location evidence="1">Membrane</location>
        <topology evidence="1">Multi-pass membrane protein</topology>
    </subcellularLocation>
</comment>
<dbReference type="InterPro" id="IPR001807">
    <property type="entry name" value="ClC"/>
</dbReference>
<feature type="transmembrane region" description="Helical" evidence="5">
    <location>
        <begin position="251"/>
        <end position="269"/>
    </location>
</feature>
<dbReference type="InterPro" id="IPR050368">
    <property type="entry name" value="ClC-type_chloride_channel"/>
</dbReference>
<gene>
    <name evidence="6" type="ORF">J2S20_001040</name>
</gene>
<dbReference type="EMBL" id="JAUSTO010000005">
    <property type="protein sequence ID" value="MDQ0152351.1"/>
    <property type="molecule type" value="Genomic_DNA"/>
</dbReference>
<dbReference type="AlphaFoldDB" id="A0AAE4ALN3"/>
<feature type="transmembrane region" description="Helical" evidence="5">
    <location>
        <begin position="343"/>
        <end position="366"/>
    </location>
</feature>
<dbReference type="SUPFAM" id="SSF81340">
    <property type="entry name" value="Clc chloride channel"/>
    <property type="match status" value="1"/>
</dbReference>
<sequence>MEALQNNIRYFLKWTIYSIFTGLVIGSVGTFFRKGVDFATVNRSMHPWLILFAPLGAVFIVGLTKLLHEEKNGGTNTVIDSITEGKHITVRTAPLIFCATIVSHMVGASIGKEGAALMVGGSLGELSSKLFHFDEKDKKIAIMCGMSACFAAVFGTPLAATIFPMEMISIGIMYYAALIPCIFAAFFGAGVSEYFGNRGEIFPVHEVPVFDLRATASAVLCGMVCAAVAILFSIVLYRGFRHAKKLVPNPWLRGMLGSLLLIVLSYLNYRFLSHEFEFNGGGFQLMEKAFVGEAPWYAFLFKLIFTCGCIWSGFKGGEIVPTLCIGACVGCAFAKLLGLDPALYAACGVAGLFVGMTNCPFSSLFMAFEMFGYAGMPYYAMVIAVSFTLSGYYGLYTSQKFPYSKTRTTFINRKGPRKFWEEKQ</sequence>
<comment type="caution">
    <text evidence="6">The sequence shown here is derived from an EMBL/GenBank/DDBJ whole genome shotgun (WGS) entry which is preliminary data.</text>
</comment>
<evidence type="ECO:0000256" key="4">
    <source>
        <dbReference type="ARBA" id="ARBA00023136"/>
    </source>
</evidence>
<feature type="transmembrane region" description="Helical" evidence="5">
    <location>
        <begin position="378"/>
        <end position="396"/>
    </location>
</feature>
<dbReference type="GO" id="GO:0016020">
    <property type="term" value="C:membrane"/>
    <property type="evidence" value="ECO:0007669"/>
    <property type="project" value="UniProtKB-SubCell"/>
</dbReference>
<reference evidence="6" key="1">
    <citation type="submission" date="2023-07" db="EMBL/GenBank/DDBJ databases">
        <title>Genomic Encyclopedia of Type Strains, Phase IV (KMG-IV): sequencing the most valuable type-strain genomes for metagenomic binning, comparative biology and taxonomic classification.</title>
        <authorList>
            <person name="Goeker M."/>
        </authorList>
    </citation>
    <scope>NUCLEOTIDE SEQUENCE</scope>
    <source>
        <strain evidence="6">DSM 19659</strain>
    </source>
</reference>
<feature type="transmembrane region" description="Helical" evidence="5">
    <location>
        <begin position="294"/>
        <end position="312"/>
    </location>
</feature>
<evidence type="ECO:0000256" key="3">
    <source>
        <dbReference type="ARBA" id="ARBA00022989"/>
    </source>
</evidence>
<dbReference type="Gene3D" id="1.10.3080.10">
    <property type="entry name" value="Clc chloride channel"/>
    <property type="match status" value="1"/>
</dbReference>
<dbReference type="InterPro" id="IPR014743">
    <property type="entry name" value="Cl-channel_core"/>
</dbReference>
<evidence type="ECO:0000256" key="1">
    <source>
        <dbReference type="ARBA" id="ARBA00004141"/>
    </source>
</evidence>
<name>A0AAE4ALN3_9FIRM</name>
<evidence type="ECO:0000313" key="6">
    <source>
        <dbReference type="EMBL" id="MDQ0152351.1"/>
    </source>
</evidence>
<evidence type="ECO:0000256" key="2">
    <source>
        <dbReference type="ARBA" id="ARBA00022692"/>
    </source>
</evidence>
<feature type="transmembrane region" description="Helical" evidence="5">
    <location>
        <begin position="140"/>
        <end position="160"/>
    </location>
</feature>
<keyword evidence="7" id="KW-1185">Reference proteome</keyword>
<evidence type="ECO:0000256" key="5">
    <source>
        <dbReference type="SAM" id="Phobius"/>
    </source>
</evidence>
<dbReference type="Proteomes" id="UP001241537">
    <property type="component" value="Unassembled WGS sequence"/>
</dbReference>
<proteinExistence type="predicted"/>
<keyword evidence="2 5" id="KW-0812">Transmembrane</keyword>
<dbReference type="Pfam" id="PF00654">
    <property type="entry name" value="Voltage_CLC"/>
    <property type="match status" value="1"/>
</dbReference>
<keyword evidence="4 5" id="KW-0472">Membrane</keyword>
<accession>A0AAE4ALN3</accession>
<keyword evidence="3 5" id="KW-1133">Transmembrane helix</keyword>
<dbReference type="GO" id="GO:0015108">
    <property type="term" value="F:chloride transmembrane transporter activity"/>
    <property type="evidence" value="ECO:0007669"/>
    <property type="project" value="InterPro"/>
</dbReference>
<feature type="transmembrane region" description="Helical" evidence="5">
    <location>
        <begin position="12"/>
        <end position="33"/>
    </location>
</feature>
<dbReference type="RefSeq" id="WP_106611929.1">
    <property type="nucleotide sequence ID" value="NZ_JAUSTO010000005.1"/>
</dbReference>
<feature type="transmembrane region" description="Helical" evidence="5">
    <location>
        <begin position="215"/>
        <end position="239"/>
    </location>
</feature>
<feature type="transmembrane region" description="Helical" evidence="5">
    <location>
        <begin position="45"/>
        <end position="67"/>
    </location>
</feature>
<dbReference type="PRINTS" id="PR00762">
    <property type="entry name" value="CLCHANNEL"/>
</dbReference>
<dbReference type="PANTHER" id="PTHR43427:SF12">
    <property type="entry name" value="CHLORIDE TRANSPORTER"/>
    <property type="match status" value="1"/>
</dbReference>